<evidence type="ECO:0000313" key="1">
    <source>
        <dbReference type="EMBL" id="HGE66914.1"/>
    </source>
</evidence>
<proteinExistence type="predicted"/>
<evidence type="ECO:0000313" key="2">
    <source>
        <dbReference type="EMBL" id="HHF48324.1"/>
    </source>
</evidence>
<dbReference type="PANTHER" id="PTHR18964">
    <property type="entry name" value="ROK (REPRESSOR, ORF, KINASE) FAMILY"/>
    <property type="match status" value="1"/>
</dbReference>
<dbReference type="EMBL" id="DRUC01000058">
    <property type="protein sequence ID" value="HHF48324.1"/>
    <property type="molecule type" value="Genomic_DNA"/>
</dbReference>
<dbReference type="EMBL" id="DTPI01000033">
    <property type="protein sequence ID" value="HGE66914.1"/>
    <property type="molecule type" value="Genomic_DNA"/>
</dbReference>
<dbReference type="PANTHER" id="PTHR18964:SF149">
    <property type="entry name" value="BIFUNCTIONAL UDP-N-ACETYLGLUCOSAMINE 2-EPIMERASE_N-ACETYLMANNOSAMINE KINASE"/>
    <property type="match status" value="1"/>
</dbReference>
<protein>
    <submittedName>
        <fullName evidence="1">ROK family protein</fullName>
    </submittedName>
</protein>
<reference evidence="1" key="1">
    <citation type="journal article" date="2020" name="mSystems">
        <title>Genome- and Community-Level Interaction Insights into Carbon Utilization and Element Cycling Functions of Hydrothermarchaeota in Hydrothermal Sediment.</title>
        <authorList>
            <person name="Zhou Z."/>
            <person name="Liu Y."/>
            <person name="Xu W."/>
            <person name="Pan J."/>
            <person name="Luo Z.H."/>
            <person name="Li M."/>
        </authorList>
    </citation>
    <scope>NUCLEOTIDE SEQUENCE [LARGE SCALE GENOMIC DNA]</scope>
    <source>
        <strain evidence="2">SpSt-10</strain>
        <strain evidence="1">SpSt-97</strain>
    </source>
</reference>
<comment type="caution">
    <text evidence="1">The sequence shown here is derived from an EMBL/GenBank/DDBJ whole genome shotgun (WGS) entry which is preliminary data.</text>
</comment>
<dbReference type="Pfam" id="PF00480">
    <property type="entry name" value="ROK"/>
    <property type="match status" value="1"/>
</dbReference>
<accession>A0A7C3UEI7</accession>
<name>A0A7C3UEI7_9EURY</name>
<organism evidence="1">
    <name type="scientific">Geoglobus ahangari</name>
    <dbReference type="NCBI Taxonomy" id="113653"/>
    <lineage>
        <taxon>Archaea</taxon>
        <taxon>Methanobacteriati</taxon>
        <taxon>Methanobacteriota</taxon>
        <taxon>Archaeoglobi</taxon>
        <taxon>Archaeoglobales</taxon>
        <taxon>Archaeoglobaceae</taxon>
        <taxon>Geoglobus</taxon>
    </lineage>
</organism>
<dbReference type="SUPFAM" id="SSF53067">
    <property type="entry name" value="Actin-like ATPase domain"/>
    <property type="match status" value="1"/>
</dbReference>
<sequence>MFKDHRLFSEIICSRYKGGNHLADLGIDIGGTNTDIVVFDGRFHHILTMKTEDFLSDPRNIEKYRNGVFAIAGWIRGGKILKTPNIKNFRPELFTNLKVENDANCFAVYVQYLFKKDHIFAVTLGTGVGAGVIASGKLYRGRGLASEIGHVHVEGDEKCVCGDRGHLENFFSGWAIKKKFGREIDRDEIVKYKGFKILCREVAKAVMILDPQLVAFGGRISEKLREEDFYLIYDYLPKEFDPEIKVIRDGLAVAKGAALLSYIEKDNSFPYKEG</sequence>
<gene>
    <name evidence="2" type="ORF">ENL48_03895</name>
    <name evidence="1" type="ORF">ENX77_07380</name>
</gene>
<dbReference type="InterPro" id="IPR043129">
    <property type="entry name" value="ATPase_NBD"/>
</dbReference>
<dbReference type="Gene3D" id="3.30.420.40">
    <property type="match status" value="1"/>
</dbReference>
<dbReference type="InterPro" id="IPR000600">
    <property type="entry name" value="ROK"/>
</dbReference>
<dbReference type="AlphaFoldDB" id="A0A7C3UEI7"/>